<accession>A0A1R3IXS0</accession>
<dbReference type="InterPro" id="IPR011009">
    <property type="entry name" value="Kinase-like_dom_sf"/>
</dbReference>
<gene>
    <name evidence="15" type="ORF">CCACVL1_09121</name>
</gene>
<dbReference type="Proteomes" id="UP000188268">
    <property type="component" value="Unassembled WGS sequence"/>
</dbReference>
<comment type="similarity">
    <text evidence="2">Belongs to the protein kinase superfamily. CAMK Ser/Thr protein kinase family. SNF1 subfamily.</text>
</comment>
<evidence type="ECO:0000256" key="12">
    <source>
        <dbReference type="ARBA" id="ARBA00058225"/>
    </source>
</evidence>
<feature type="domain" description="Protein kinase" evidence="13">
    <location>
        <begin position="1"/>
        <end position="224"/>
    </location>
</feature>
<dbReference type="InterPro" id="IPR008271">
    <property type="entry name" value="Ser/Thr_kinase_AS"/>
</dbReference>
<keyword evidence="9" id="KW-0067">ATP-binding</keyword>
<comment type="catalytic activity">
    <reaction evidence="11">
        <text>L-seryl-[protein] + ATP = O-phospho-L-seryl-[protein] + ADP + H(+)</text>
        <dbReference type="Rhea" id="RHEA:17989"/>
        <dbReference type="Rhea" id="RHEA-COMP:9863"/>
        <dbReference type="Rhea" id="RHEA-COMP:11604"/>
        <dbReference type="ChEBI" id="CHEBI:15378"/>
        <dbReference type="ChEBI" id="CHEBI:29999"/>
        <dbReference type="ChEBI" id="CHEBI:30616"/>
        <dbReference type="ChEBI" id="CHEBI:83421"/>
        <dbReference type="ChEBI" id="CHEBI:456216"/>
        <dbReference type="EC" id="2.7.11.1"/>
    </reaction>
</comment>
<evidence type="ECO:0000256" key="3">
    <source>
        <dbReference type="ARBA" id="ARBA00012513"/>
    </source>
</evidence>
<evidence type="ECO:0000256" key="5">
    <source>
        <dbReference type="ARBA" id="ARBA00022553"/>
    </source>
</evidence>
<dbReference type="STRING" id="210143.A0A1R3IXS0"/>
<dbReference type="FunFam" id="1.10.510.10:FF:000571">
    <property type="entry name" value="Maternal embryonic leucine zipper kinase"/>
    <property type="match status" value="1"/>
</dbReference>
<keyword evidence="8" id="KW-0418">Kinase</keyword>
<comment type="function">
    <text evidence="12">CIPK serine-threonine protein kinases interact with CBL proteins. Binding of a CBL protein to the regulatory NAF domain of CIPK protein lead to the activation of the kinase in a calcium-dependent manner.</text>
</comment>
<keyword evidence="7" id="KW-0547">Nucleotide-binding</keyword>
<dbReference type="GO" id="GO:0005524">
    <property type="term" value="F:ATP binding"/>
    <property type="evidence" value="ECO:0007669"/>
    <property type="project" value="UniProtKB-KW"/>
</dbReference>
<dbReference type="InterPro" id="IPR050205">
    <property type="entry name" value="CDPK_Ser/Thr_kinases"/>
</dbReference>
<dbReference type="InterPro" id="IPR002048">
    <property type="entry name" value="EF_hand_dom"/>
</dbReference>
<dbReference type="CDD" id="cd05117">
    <property type="entry name" value="STKc_CAMK"/>
    <property type="match status" value="1"/>
</dbReference>
<protein>
    <recommendedName>
        <fullName evidence="3">non-specific serine/threonine protein kinase</fullName>
        <ecNumber evidence="3">2.7.11.1</ecNumber>
    </recommendedName>
</protein>
<dbReference type="EMBL" id="AWWV01009226">
    <property type="protein sequence ID" value="OMO87330.1"/>
    <property type="molecule type" value="Genomic_DNA"/>
</dbReference>
<dbReference type="Gene3D" id="1.10.238.10">
    <property type="entry name" value="EF-hand"/>
    <property type="match status" value="1"/>
</dbReference>
<comment type="catalytic activity">
    <reaction evidence="10">
        <text>L-threonyl-[protein] + ATP = O-phospho-L-threonyl-[protein] + ADP + H(+)</text>
        <dbReference type="Rhea" id="RHEA:46608"/>
        <dbReference type="Rhea" id="RHEA-COMP:11060"/>
        <dbReference type="Rhea" id="RHEA-COMP:11605"/>
        <dbReference type="ChEBI" id="CHEBI:15378"/>
        <dbReference type="ChEBI" id="CHEBI:30013"/>
        <dbReference type="ChEBI" id="CHEBI:30616"/>
        <dbReference type="ChEBI" id="CHEBI:61977"/>
        <dbReference type="ChEBI" id="CHEBI:456216"/>
        <dbReference type="EC" id="2.7.11.1"/>
    </reaction>
</comment>
<dbReference type="SUPFAM" id="SSF47473">
    <property type="entry name" value="EF-hand"/>
    <property type="match status" value="1"/>
</dbReference>
<dbReference type="SMART" id="SM00220">
    <property type="entry name" value="S_TKc"/>
    <property type="match status" value="1"/>
</dbReference>
<evidence type="ECO:0000313" key="15">
    <source>
        <dbReference type="EMBL" id="OMO87330.1"/>
    </source>
</evidence>
<evidence type="ECO:0000256" key="9">
    <source>
        <dbReference type="ARBA" id="ARBA00022840"/>
    </source>
</evidence>
<reference evidence="15 16" key="1">
    <citation type="submission" date="2013-09" db="EMBL/GenBank/DDBJ databases">
        <title>Corchorus capsularis genome sequencing.</title>
        <authorList>
            <person name="Alam M."/>
            <person name="Haque M.S."/>
            <person name="Islam M.S."/>
            <person name="Emdad E.M."/>
            <person name="Islam M.M."/>
            <person name="Ahmed B."/>
            <person name="Halim A."/>
            <person name="Hossen Q.M.M."/>
            <person name="Hossain M.Z."/>
            <person name="Ahmed R."/>
            <person name="Khan M.M."/>
            <person name="Islam R."/>
            <person name="Rashid M.M."/>
            <person name="Khan S.A."/>
            <person name="Rahman M.S."/>
            <person name="Alam M."/>
        </authorList>
    </citation>
    <scope>NUCLEOTIDE SEQUENCE [LARGE SCALE GENOMIC DNA]</scope>
    <source>
        <strain evidence="16">cv. CVL-1</strain>
        <tissue evidence="15">Whole seedling</tissue>
    </source>
</reference>
<keyword evidence="4" id="KW-0723">Serine/threonine-protein kinase</keyword>
<keyword evidence="5" id="KW-0597">Phosphoprotein</keyword>
<evidence type="ECO:0000259" key="13">
    <source>
        <dbReference type="PROSITE" id="PS50011"/>
    </source>
</evidence>
<name>A0A1R3IXS0_COCAP</name>
<dbReference type="GO" id="GO:0005509">
    <property type="term" value="F:calcium ion binding"/>
    <property type="evidence" value="ECO:0007669"/>
    <property type="project" value="InterPro"/>
</dbReference>
<dbReference type="Pfam" id="PF00069">
    <property type="entry name" value="Pkinase"/>
    <property type="match status" value="1"/>
</dbReference>
<dbReference type="InterPro" id="IPR000719">
    <property type="entry name" value="Prot_kinase_dom"/>
</dbReference>
<evidence type="ECO:0000256" key="1">
    <source>
        <dbReference type="ARBA" id="ARBA00005354"/>
    </source>
</evidence>
<dbReference type="Gene3D" id="1.10.510.10">
    <property type="entry name" value="Transferase(Phosphotransferase) domain 1"/>
    <property type="match status" value="1"/>
</dbReference>
<evidence type="ECO:0000256" key="10">
    <source>
        <dbReference type="ARBA" id="ARBA00047899"/>
    </source>
</evidence>
<keyword evidence="16" id="KW-1185">Reference proteome</keyword>
<evidence type="ECO:0000256" key="4">
    <source>
        <dbReference type="ARBA" id="ARBA00022527"/>
    </source>
</evidence>
<evidence type="ECO:0000256" key="11">
    <source>
        <dbReference type="ARBA" id="ARBA00048679"/>
    </source>
</evidence>
<dbReference type="GO" id="GO:0004674">
    <property type="term" value="F:protein serine/threonine kinase activity"/>
    <property type="evidence" value="ECO:0007669"/>
    <property type="project" value="UniProtKB-KW"/>
</dbReference>
<organism evidence="15 16">
    <name type="scientific">Corchorus capsularis</name>
    <name type="common">Jute</name>
    <dbReference type="NCBI Taxonomy" id="210143"/>
    <lineage>
        <taxon>Eukaryota</taxon>
        <taxon>Viridiplantae</taxon>
        <taxon>Streptophyta</taxon>
        <taxon>Embryophyta</taxon>
        <taxon>Tracheophyta</taxon>
        <taxon>Spermatophyta</taxon>
        <taxon>Magnoliopsida</taxon>
        <taxon>eudicotyledons</taxon>
        <taxon>Gunneridae</taxon>
        <taxon>Pentapetalae</taxon>
        <taxon>rosids</taxon>
        <taxon>malvids</taxon>
        <taxon>Malvales</taxon>
        <taxon>Malvaceae</taxon>
        <taxon>Grewioideae</taxon>
        <taxon>Apeibeae</taxon>
        <taxon>Corchorus</taxon>
    </lineage>
</organism>
<evidence type="ECO:0000256" key="8">
    <source>
        <dbReference type="ARBA" id="ARBA00022777"/>
    </source>
</evidence>
<evidence type="ECO:0000256" key="2">
    <source>
        <dbReference type="ARBA" id="ARBA00006234"/>
    </source>
</evidence>
<evidence type="ECO:0000313" key="16">
    <source>
        <dbReference type="Proteomes" id="UP000188268"/>
    </source>
</evidence>
<dbReference type="OrthoDB" id="40902at2759"/>
<sequence length="420" mass="47818">MKGEEWIEDVRREVKILKALSGHKHLVRFYDACEDDKHVYIVMEFCEGGTLGNRLSARKTRCTEEEAKAVIIQILSLVSFCHLQGVVHCDLKPENIIFTSAGEDADIKLIDFGISNFYRPGKSLDDPAGTALFMAPEVLQKSYGLEVDMWSIGVITYYLLGGRWPFWASTKSGIRRSVQSSNPNFDDEPWPSVSPEAKDFVKRLLSKNCLNRMSAVQALTHRWLRDKSPQIPLDIYIFRIVTGYLHTKPLRCAVRKAISKALPEDELVYLKAQFRLLEPNGDGSVSLENFKMALARNATPLMDESSWAPYILRGMEALKNRRMYFEEFCAAAISISSLEAVEGWEQITSTAFEYFEQEGNRVFSEQELCQELRIKGPSALSYVKDFIRNSDGKLNFLGFRKLLERPKPPQSKCGRKKKAS</sequence>
<dbReference type="Gramene" id="OMO87330">
    <property type="protein sequence ID" value="OMO87330"/>
    <property type="gene ID" value="CCACVL1_09121"/>
</dbReference>
<dbReference type="PROSITE" id="PS50011">
    <property type="entry name" value="PROTEIN_KINASE_DOM"/>
    <property type="match status" value="1"/>
</dbReference>
<dbReference type="PROSITE" id="PS50222">
    <property type="entry name" value="EF_HAND_2"/>
    <property type="match status" value="1"/>
</dbReference>
<dbReference type="PANTHER" id="PTHR24349">
    <property type="entry name" value="SERINE/THREONINE-PROTEIN KINASE"/>
    <property type="match status" value="1"/>
</dbReference>
<keyword evidence="6" id="KW-0808">Transferase</keyword>
<feature type="domain" description="EF-hand" evidence="14">
    <location>
        <begin position="265"/>
        <end position="300"/>
    </location>
</feature>
<comment type="caution">
    <text evidence="15">The sequence shown here is derived from an EMBL/GenBank/DDBJ whole genome shotgun (WGS) entry which is preliminary data.</text>
</comment>
<dbReference type="AlphaFoldDB" id="A0A1R3IXS0"/>
<evidence type="ECO:0000256" key="6">
    <source>
        <dbReference type="ARBA" id="ARBA00022679"/>
    </source>
</evidence>
<evidence type="ECO:0000256" key="7">
    <source>
        <dbReference type="ARBA" id="ARBA00022741"/>
    </source>
</evidence>
<dbReference type="Gene3D" id="3.30.200.20">
    <property type="entry name" value="Phosphorylase Kinase, domain 1"/>
    <property type="match status" value="1"/>
</dbReference>
<dbReference type="PROSITE" id="PS00108">
    <property type="entry name" value="PROTEIN_KINASE_ST"/>
    <property type="match status" value="1"/>
</dbReference>
<dbReference type="FunFam" id="1.10.238.10:FF:000085">
    <property type="entry name" value="CDPK-related kinase 1"/>
    <property type="match status" value="1"/>
</dbReference>
<dbReference type="SUPFAM" id="SSF56112">
    <property type="entry name" value="Protein kinase-like (PK-like)"/>
    <property type="match status" value="1"/>
</dbReference>
<dbReference type="InterPro" id="IPR011992">
    <property type="entry name" value="EF-hand-dom_pair"/>
</dbReference>
<dbReference type="EC" id="2.7.11.1" evidence="3"/>
<proteinExistence type="inferred from homology"/>
<evidence type="ECO:0000259" key="14">
    <source>
        <dbReference type="PROSITE" id="PS50222"/>
    </source>
</evidence>
<comment type="similarity">
    <text evidence="1">Belongs to the protein kinase superfamily. CAMK Ser/Thr protein kinase family. CaMK subfamily.</text>
</comment>